<organism evidence="3 4">
    <name type="scientific">Pseudoclavibacter helvolus</name>
    <dbReference type="NCBI Taxonomy" id="255205"/>
    <lineage>
        <taxon>Bacteria</taxon>
        <taxon>Bacillati</taxon>
        <taxon>Actinomycetota</taxon>
        <taxon>Actinomycetes</taxon>
        <taxon>Micrococcales</taxon>
        <taxon>Microbacteriaceae</taxon>
        <taxon>Pseudoclavibacter</taxon>
    </lineage>
</organism>
<evidence type="ECO:0000313" key="4">
    <source>
        <dbReference type="Proteomes" id="UP000545286"/>
    </source>
</evidence>
<dbReference type="InterPro" id="IPR050309">
    <property type="entry name" value="Type-B_Carboxylest/Lipase"/>
</dbReference>
<protein>
    <submittedName>
        <fullName evidence="3">Para-nitrobenzyl esterase</fullName>
        <ecNumber evidence="3">3.1.1.-</ecNumber>
    </submittedName>
</protein>
<evidence type="ECO:0000313" key="3">
    <source>
        <dbReference type="EMBL" id="MBB2957903.1"/>
    </source>
</evidence>
<dbReference type="InterPro" id="IPR029058">
    <property type="entry name" value="AB_hydrolase_fold"/>
</dbReference>
<dbReference type="SUPFAM" id="SSF53474">
    <property type="entry name" value="alpha/beta-Hydrolases"/>
    <property type="match status" value="1"/>
</dbReference>
<name>A0A7W4YFS1_9MICO</name>
<evidence type="ECO:0000259" key="2">
    <source>
        <dbReference type="Pfam" id="PF00135"/>
    </source>
</evidence>
<dbReference type="RefSeq" id="WP_183624756.1">
    <property type="nucleotide sequence ID" value="NZ_JACHWJ010000003.1"/>
</dbReference>
<feature type="region of interest" description="Disordered" evidence="1">
    <location>
        <begin position="1"/>
        <end position="23"/>
    </location>
</feature>
<dbReference type="AlphaFoldDB" id="A0A7W4YFS1"/>
<proteinExistence type="predicted"/>
<dbReference type="Pfam" id="PF00135">
    <property type="entry name" value="COesterase"/>
    <property type="match status" value="1"/>
</dbReference>
<keyword evidence="4" id="KW-1185">Reference proteome</keyword>
<dbReference type="EC" id="3.1.1.-" evidence="3"/>
<dbReference type="GO" id="GO:0016787">
    <property type="term" value="F:hydrolase activity"/>
    <property type="evidence" value="ECO:0007669"/>
    <property type="project" value="UniProtKB-KW"/>
</dbReference>
<dbReference type="InterPro" id="IPR002018">
    <property type="entry name" value="CarbesteraseB"/>
</dbReference>
<dbReference type="EMBL" id="JACHWJ010000003">
    <property type="protein sequence ID" value="MBB2957903.1"/>
    <property type="molecule type" value="Genomic_DNA"/>
</dbReference>
<feature type="domain" description="Carboxylesterase type B" evidence="2">
    <location>
        <begin position="9"/>
        <end position="325"/>
    </location>
</feature>
<reference evidence="3 4" key="1">
    <citation type="submission" date="2020-08" db="EMBL/GenBank/DDBJ databases">
        <title>Sequencing the genomes of 1000 actinobacteria strains.</title>
        <authorList>
            <person name="Klenk H.-P."/>
        </authorList>
    </citation>
    <scope>NUCLEOTIDE SEQUENCE [LARGE SCALE GENOMIC DNA]</scope>
    <source>
        <strain evidence="3 4">DSM 20419</strain>
    </source>
</reference>
<comment type="caution">
    <text evidence="3">The sequence shown here is derived from an EMBL/GenBank/DDBJ whole genome shotgun (WGS) entry which is preliminary data.</text>
</comment>
<accession>A0A7W4YFS1</accession>
<evidence type="ECO:0000256" key="1">
    <source>
        <dbReference type="SAM" id="MobiDB-lite"/>
    </source>
</evidence>
<keyword evidence="3" id="KW-0378">Hydrolase</keyword>
<gene>
    <name evidence="3" type="ORF">FHX72_002048</name>
</gene>
<dbReference type="Proteomes" id="UP000545286">
    <property type="component" value="Unassembled WGS sequence"/>
</dbReference>
<dbReference type="PANTHER" id="PTHR11559">
    <property type="entry name" value="CARBOXYLESTERASE"/>
    <property type="match status" value="1"/>
</dbReference>
<dbReference type="Gene3D" id="3.40.50.1820">
    <property type="entry name" value="alpha/beta hydrolase"/>
    <property type="match status" value="1"/>
</dbReference>
<sequence length="448" mass="47820">MASSPTFSPPCGPVSGWTEDRPGGGRIVRATGIRYAEAARFEAPRPVADRAEAEVFEAKSWSPACPQAPMTVLEEVLGSGIAELGVDEDCQRLSITLPADLTRGEQLPVMVWIHGGSYVSAAGDAAVMDPAPLVAEQRVVAVNATFRLGLFGFLGGTDARPANLGLLDIVEAFRWVQRNIAAFGGDPRQVTAYGQSAGAHAIAQLMALPEAPDLFARAIVQSAPLNVEGGREEMQSKMLAATSGLNPETPVADVVRAQAAALRASAEYGLQGAMSFSPQHGLAPLPDTAGVLAGRDANARKIDLLIGHTSEEALLFVPRIPQTKRLSELPVVGKSLTAWVVAALTWLVYRRDANRFAGRHVRAGGRASTYVVSWKAPHNVWGACHMIDLPLLFGNRATWGKAPLVRGASWSEIDREGKRMRAVWGDFARGTLPTEADSIPGVAKFRRR</sequence>